<feature type="transmembrane region" description="Helical" evidence="1">
    <location>
        <begin position="12"/>
        <end position="40"/>
    </location>
</feature>
<keyword evidence="1" id="KW-0472">Membrane</keyword>
<feature type="transmembrane region" description="Helical" evidence="1">
    <location>
        <begin position="148"/>
        <end position="168"/>
    </location>
</feature>
<feature type="transmembrane region" description="Helical" evidence="1">
    <location>
        <begin position="119"/>
        <end position="136"/>
    </location>
</feature>
<dbReference type="PANTHER" id="PTHR39430:SF1">
    <property type="entry name" value="PROTEASE"/>
    <property type="match status" value="1"/>
</dbReference>
<feature type="transmembrane region" description="Helical" evidence="1">
    <location>
        <begin position="46"/>
        <end position="63"/>
    </location>
</feature>
<dbReference type="OrthoDB" id="324900at2"/>
<keyword evidence="1" id="KW-1133">Transmembrane helix</keyword>
<keyword evidence="1" id="KW-0812">Transmembrane</keyword>
<dbReference type="STRING" id="551995.SAMN05192574_11399"/>
<accession>A0A1H8SQQ6</accession>
<gene>
    <name evidence="3" type="ORF">SAMN05192574_11399</name>
</gene>
<dbReference type="Pfam" id="PF02517">
    <property type="entry name" value="Rce1-like"/>
    <property type="match status" value="1"/>
</dbReference>
<feature type="transmembrane region" description="Helical" evidence="1">
    <location>
        <begin position="83"/>
        <end position="107"/>
    </location>
</feature>
<feature type="domain" description="CAAX prenyl protease 2/Lysostaphin resistance protein A-like" evidence="2">
    <location>
        <begin position="122"/>
        <end position="213"/>
    </location>
</feature>
<dbReference type="InterPro" id="IPR003675">
    <property type="entry name" value="Rce1/LyrA-like_dom"/>
</dbReference>
<dbReference type="AlphaFoldDB" id="A0A1H8SQQ6"/>
<name>A0A1H8SQQ6_9SPHI</name>
<sequence>MKRRAQYQKNWVYTLLMVILFCVFCAAVLIICSILFKGISKPLEDILMAGIASVLVFLITIPFSKWEKLSLSNIGVIPFKRSFFKVVLGLIIGLLISGLHITTVVFFSHISLNRFNGTSFTTTIAMLLLYLLTALREELAFRGYPLRSLAYSIGNWKAQAIIAVFFALEHLAGGYTWGQAILGAAIGAILFGIAALRSGGIALPLGIHTAWNFSQWYVGFKLEKGMYDAIVPEAFQSSNQMVIQVSYIVIMLGAIAAFYFYKSPQHTV</sequence>
<dbReference type="Proteomes" id="UP000198942">
    <property type="component" value="Unassembled WGS sequence"/>
</dbReference>
<evidence type="ECO:0000313" key="4">
    <source>
        <dbReference type="Proteomes" id="UP000198942"/>
    </source>
</evidence>
<reference evidence="4" key="1">
    <citation type="submission" date="2016-10" db="EMBL/GenBank/DDBJ databases">
        <authorList>
            <person name="Varghese N."/>
            <person name="Submissions S."/>
        </authorList>
    </citation>
    <scope>NUCLEOTIDE SEQUENCE [LARGE SCALE GENOMIC DNA]</scope>
    <source>
        <strain evidence="4">Gh-48</strain>
    </source>
</reference>
<proteinExistence type="predicted"/>
<dbReference type="GO" id="GO:0080120">
    <property type="term" value="P:CAAX-box protein maturation"/>
    <property type="evidence" value="ECO:0007669"/>
    <property type="project" value="UniProtKB-ARBA"/>
</dbReference>
<dbReference type="EMBL" id="FOCL01000013">
    <property type="protein sequence ID" value="SEO80654.1"/>
    <property type="molecule type" value="Genomic_DNA"/>
</dbReference>
<evidence type="ECO:0000313" key="3">
    <source>
        <dbReference type="EMBL" id="SEO80654.1"/>
    </source>
</evidence>
<keyword evidence="4" id="KW-1185">Reference proteome</keyword>
<feature type="transmembrane region" description="Helical" evidence="1">
    <location>
        <begin position="241"/>
        <end position="261"/>
    </location>
</feature>
<dbReference type="GO" id="GO:0004175">
    <property type="term" value="F:endopeptidase activity"/>
    <property type="evidence" value="ECO:0007669"/>
    <property type="project" value="UniProtKB-ARBA"/>
</dbReference>
<protein>
    <recommendedName>
        <fullName evidence="2">CAAX prenyl protease 2/Lysostaphin resistance protein A-like domain-containing protein</fullName>
    </recommendedName>
</protein>
<evidence type="ECO:0000256" key="1">
    <source>
        <dbReference type="SAM" id="Phobius"/>
    </source>
</evidence>
<dbReference type="PANTHER" id="PTHR39430">
    <property type="entry name" value="MEMBRANE-ASSOCIATED PROTEASE-RELATED"/>
    <property type="match status" value="1"/>
</dbReference>
<organism evidence="3 4">
    <name type="scientific">Mucilaginibacter gossypiicola</name>
    <dbReference type="NCBI Taxonomy" id="551995"/>
    <lineage>
        <taxon>Bacteria</taxon>
        <taxon>Pseudomonadati</taxon>
        <taxon>Bacteroidota</taxon>
        <taxon>Sphingobacteriia</taxon>
        <taxon>Sphingobacteriales</taxon>
        <taxon>Sphingobacteriaceae</taxon>
        <taxon>Mucilaginibacter</taxon>
    </lineage>
</organism>
<evidence type="ECO:0000259" key="2">
    <source>
        <dbReference type="Pfam" id="PF02517"/>
    </source>
</evidence>
<feature type="transmembrane region" description="Helical" evidence="1">
    <location>
        <begin position="174"/>
        <end position="196"/>
    </location>
</feature>